<dbReference type="Proteomes" id="UP000078272">
    <property type="component" value="Unassembled WGS sequence"/>
</dbReference>
<dbReference type="EMBL" id="LDPZ01000049">
    <property type="protein sequence ID" value="KTQ86462.1"/>
    <property type="molecule type" value="Genomic_DNA"/>
</dbReference>
<accession>A0A175R462</accession>
<evidence type="ECO:0000259" key="1">
    <source>
        <dbReference type="PROSITE" id="PS51352"/>
    </source>
</evidence>
<dbReference type="InterPro" id="IPR000866">
    <property type="entry name" value="AhpC/TSA"/>
</dbReference>
<dbReference type="GO" id="GO:0016491">
    <property type="term" value="F:oxidoreductase activity"/>
    <property type="evidence" value="ECO:0007669"/>
    <property type="project" value="InterPro"/>
</dbReference>
<dbReference type="GO" id="GO:0016209">
    <property type="term" value="F:antioxidant activity"/>
    <property type="evidence" value="ECO:0007669"/>
    <property type="project" value="InterPro"/>
</dbReference>
<sequence length="177" mass="19480">MNHTTPLPGDSAPALRFRVLGGEAFDLSDAKPENFTAIFFYRGVHCPICKSQLEELSGKLEAFHKLGVEVRAVSMDSHERAERQATEWNVGALPIGYGLSEESARAWGLFISAKAKDPEPDRFAEPGIAVLYPDGRVYALHLQNVPFARPRLDDLLGGLKFIIENDYPVRGSVQAGN</sequence>
<gene>
    <name evidence="2" type="ORF">NS226_17945</name>
</gene>
<protein>
    <submittedName>
        <fullName evidence="2">Alkyl hydroperoxide reductase</fullName>
    </submittedName>
</protein>
<dbReference type="InterPro" id="IPR036249">
    <property type="entry name" value="Thioredoxin-like_sf"/>
</dbReference>
<name>A0A175R462_9HYPH</name>
<dbReference type="OrthoDB" id="9809746at2"/>
<dbReference type="PATRIC" id="fig|401562.3.peg.3530"/>
<dbReference type="Pfam" id="PF00578">
    <property type="entry name" value="AhpC-TSA"/>
    <property type="match status" value="1"/>
</dbReference>
<evidence type="ECO:0000313" key="2">
    <source>
        <dbReference type="EMBL" id="KTQ86462.1"/>
    </source>
</evidence>
<dbReference type="STRING" id="401562.NS365_22715"/>
<dbReference type="PROSITE" id="PS51352">
    <property type="entry name" value="THIOREDOXIN_2"/>
    <property type="match status" value="1"/>
</dbReference>
<comment type="caution">
    <text evidence="2">The sequence shown here is derived from an EMBL/GenBank/DDBJ whole genome shotgun (WGS) entry which is preliminary data.</text>
</comment>
<dbReference type="RefSeq" id="WP_058636117.1">
    <property type="nucleotide sequence ID" value="NZ_LDPZ01000049.1"/>
</dbReference>
<feature type="domain" description="Thioredoxin" evidence="1">
    <location>
        <begin position="6"/>
        <end position="164"/>
    </location>
</feature>
<dbReference type="Gene3D" id="3.40.30.10">
    <property type="entry name" value="Glutaredoxin"/>
    <property type="match status" value="1"/>
</dbReference>
<proteinExistence type="predicted"/>
<dbReference type="SUPFAM" id="SSF52833">
    <property type="entry name" value="Thioredoxin-like"/>
    <property type="match status" value="1"/>
</dbReference>
<organism evidence="2 3">
    <name type="scientific">Aureimonas ureilytica</name>
    <dbReference type="NCBI Taxonomy" id="401562"/>
    <lineage>
        <taxon>Bacteria</taxon>
        <taxon>Pseudomonadati</taxon>
        <taxon>Pseudomonadota</taxon>
        <taxon>Alphaproteobacteria</taxon>
        <taxon>Hyphomicrobiales</taxon>
        <taxon>Aurantimonadaceae</taxon>
        <taxon>Aureimonas</taxon>
    </lineage>
</organism>
<dbReference type="AlphaFoldDB" id="A0A175R462"/>
<reference evidence="2 3" key="1">
    <citation type="journal article" date="2016" name="Front. Microbiol.">
        <title>Genomic Resource of Rice Seed Associated Bacteria.</title>
        <authorList>
            <person name="Midha S."/>
            <person name="Bansal K."/>
            <person name="Sharma S."/>
            <person name="Kumar N."/>
            <person name="Patil P.P."/>
            <person name="Chaudhry V."/>
            <person name="Patil P.B."/>
        </authorList>
    </citation>
    <scope>NUCLEOTIDE SEQUENCE [LARGE SCALE GENOMIC DNA]</scope>
    <source>
        <strain evidence="2 3">NS226</strain>
    </source>
</reference>
<evidence type="ECO:0000313" key="3">
    <source>
        <dbReference type="Proteomes" id="UP000078272"/>
    </source>
</evidence>
<dbReference type="InterPro" id="IPR013766">
    <property type="entry name" value="Thioredoxin_domain"/>
</dbReference>